<dbReference type="Pfam" id="PF08742">
    <property type="entry name" value="C8"/>
    <property type="match status" value="2"/>
</dbReference>
<dbReference type="Proteomes" id="UP001162480">
    <property type="component" value="Chromosome 2"/>
</dbReference>
<evidence type="ECO:0000313" key="14">
    <source>
        <dbReference type="Proteomes" id="UP001162480"/>
    </source>
</evidence>
<dbReference type="InterPro" id="IPR000742">
    <property type="entry name" value="EGF"/>
</dbReference>
<dbReference type="PROSITE" id="PS50026">
    <property type="entry name" value="EGF_3"/>
    <property type="match status" value="1"/>
</dbReference>
<feature type="domain" description="EGF-like" evidence="10">
    <location>
        <begin position="82"/>
        <end position="114"/>
    </location>
</feature>
<sequence>MLAKFWLGIICILGSSYFARATLCNVTEHSTVTRNASCDSNSFLLVHGYKLVTSYGGDCLYRKEIVETSQTCCDGWTGQYCNIPICTIACKNEGTCVQPNKCQCTEKYKGLYCEFNMAGVTDDLKFCFDTNLCNETALEAHSGNLTSIQDCCGERDTGSWGVASAECTTCNFQKSSPEARDELGDQSCRFKDTRMFKTFDGKMFGIPYSKATIKLVEYSSLWSVVLKLENCNSPLQCKKKVEIRVDGKTISTNGTHVMVDGSLVEPGKFKDGISLSTHYGYLNLVVNSIPIKFLLSEDLIHMTPTSILFQSSLLKGLCGNYDHDPHNDFQKRSGVTLTTARSFVDHYKVLSDASTLHEITTSQDSTYPEANAICYKIASFGICTECTVMLNYCYGVVRESASASEAMEIACLSVRNSAFEHGTLNIPISDWRNDNNICPTDCPGGMVYSDCGPACPNFCGGGGGNAEESCDFSCVPGCYCPDGQRYEQGKCITEEQCPCEYNGKKYSNGTSTYMDCYPCECVNSVWQCATKQCPKTCSLIGQNTFTTFDASVYTMSPAACEYTLVQSINTTNDLKISLEFESCSSPFNSDINCFFKLNVKMHHYTISIKPTGYFINSLYQNDTVFSGSHIFVKKVTNNFYFLESDYFSISYEVGEAVYIKLDPKFSGQVLGLCGNFDNSLNNDFTSYNGLVLHKNEFIKEFVSLSCPAEQVEETDVDPCVIDDSNLETATKYCSILEESPVFEECLSVVRSDTYKKLCMRDMCNSLNYNKQAFCIALEAYTRECAENNITIDWQSNSTINDACSITCPEGTGQQYLSCKSSCLTSCHDLDKDLSQCKTGCISGCQCPDGTLMNDIGICVKISECTCYDKHHKKHYENGESVQIFGRDCTCASGTWECNTATEEVICRKNHTWVNNATDCQETCHTLSKPQPCILYEEEYEGCRCPPDYVTSPDGNCVLPSQCPCKYGNVWKPAGTKLDIGCKKLECMNSVWQQRNTPDDCPAECWTSGASHYSTYDGLHYSFESDCAYTFTESLDGTFKVIVRNIECNFPFTYCTKNVELKIFNKTIHFVQGKPPTFDGTDISDRGLVKNNFSVKETEFTYIVHTSIGFTLTWDKGTRLYVQLSEEWAGKVQGLCGNRDQDSTNDFLTRSNSNEKVPSEFAHTWRVNDCLKPPSTLIDACEVQPGRKPWAIESCKVIKYGTVFSLCREVLPDTVVQEYYEDCLHDSCGCNLGGDCECYCTAVANFAKRCTNIGVVARWRNNDRCAVMCDGLRVYKECGSSNPPTCRDKQGTHLYDNTTFCVEGCFCPPGYVEDGEDCIKPDDCVCWYEGKIYPSKAVVRFNNCHNCTCTDGEIVCTNITDDCCSYSEWSSWGACSKTCDEGLRYRHRILEDGNTNCTRNIEEYIPCIVRACPSVCNISDIGFDNSELMREDICEKCYCEGFNETCFKNEFSIIDGNWTEWTEWSNCSDSCQPGAFRQRQRSCSNPLPQCGGKECVGNSIELEDCNTDAKCCIFDTWSFWSSCDQSCGPGNQTRERTGLTGSFCGNYTESEQQHCEIQPCDVTCGEWGVWSECKGDCGKGISTRTFTLSDDQQNNPQCSVSYETKECDLQKPCVCGENEEISSTADCEPKCGAGFLAPNSSECETFNYGCRCKSGLFRNESGHCIPKEDCNLYCYVGDSIKKENEIWIDPERECYTCECIGGHVECQRKCEIPECNSDEELFFPEINPCCPVCKLRSENKCQVKVDFKYLTNGTCTAIQKVRVTQCGGHCAESTSGVILMSTKPDVVTDEMFHNNCECCQAKATKIRSVTVLCPPDNIETVIDNAKCFVSKELKQFLYDRGIAITHSTVYNPRGNAQCERRSICGVSVPTWLMQGPDKVFVKRHVCNKYDPLVNEAQLVQINPNHGRVQYPDGRESTVFIRDLASTGKTTEEYQLSKDQTNVADTDPTQVHECHGGFSDTMIDSVPPTPAQEPEPQTTLH</sequence>
<keyword evidence="3" id="KW-0106">Calcium</keyword>
<feature type="domain" description="VWFC" evidence="11">
    <location>
        <begin position="1673"/>
        <end position="1733"/>
    </location>
</feature>
<dbReference type="PANTHER" id="PTHR11339:SF386">
    <property type="entry name" value="HEMOLECTIN, ISOFORM A"/>
    <property type="match status" value="1"/>
</dbReference>
<dbReference type="InterPro" id="IPR001007">
    <property type="entry name" value="VWF_dom"/>
</dbReference>
<dbReference type="SMART" id="SM00214">
    <property type="entry name" value="VWC"/>
    <property type="match status" value="2"/>
</dbReference>
<dbReference type="Gene3D" id="2.20.100.10">
    <property type="entry name" value="Thrombospondin type-1 (TSP1) repeat"/>
    <property type="match status" value="4"/>
</dbReference>
<reference evidence="13" key="1">
    <citation type="submission" date="2023-08" db="EMBL/GenBank/DDBJ databases">
        <authorList>
            <person name="Alioto T."/>
            <person name="Alioto T."/>
            <person name="Gomez Garrido J."/>
        </authorList>
    </citation>
    <scope>NUCLEOTIDE SEQUENCE</scope>
</reference>
<dbReference type="GO" id="GO:0005615">
    <property type="term" value="C:extracellular space"/>
    <property type="evidence" value="ECO:0007669"/>
    <property type="project" value="TreeGrafter"/>
</dbReference>
<keyword evidence="2" id="KW-0677">Repeat</keyword>
<organism evidence="13 14">
    <name type="scientific">Octopus vulgaris</name>
    <name type="common">Common octopus</name>
    <dbReference type="NCBI Taxonomy" id="6645"/>
    <lineage>
        <taxon>Eukaryota</taxon>
        <taxon>Metazoa</taxon>
        <taxon>Spiralia</taxon>
        <taxon>Lophotrochozoa</taxon>
        <taxon>Mollusca</taxon>
        <taxon>Cephalopoda</taxon>
        <taxon>Coleoidea</taxon>
        <taxon>Octopodiformes</taxon>
        <taxon>Octopoda</taxon>
        <taxon>Incirrata</taxon>
        <taxon>Octopodidae</taxon>
        <taxon>Octopus</taxon>
    </lineage>
</organism>
<keyword evidence="14" id="KW-1185">Reference proteome</keyword>
<dbReference type="PROSITE" id="PS01225">
    <property type="entry name" value="CTCK_2"/>
    <property type="match status" value="1"/>
</dbReference>
<name>A0AA36AM52_OCTVU</name>
<feature type="disulfide bond" evidence="6">
    <location>
        <begin position="86"/>
        <end position="96"/>
    </location>
</feature>
<keyword evidence="6" id="KW-0245">EGF-like domain</keyword>
<protein>
    <submittedName>
        <fullName evidence="13">Mucin-2-like isoform X1</fullName>
    </submittedName>
</protein>
<dbReference type="EMBL" id="OX597815">
    <property type="protein sequence ID" value="CAI9718653.1"/>
    <property type="molecule type" value="Genomic_DNA"/>
</dbReference>
<evidence type="ECO:0000256" key="2">
    <source>
        <dbReference type="ARBA" id="ARBA00022737"/>
    </source>
</evidence>
<dbReference type="SUPFAM" id="SSF57567">
    <property type="entry name" value="Serine protease inhibitors"/>
    <property type="match status" value="5"/>
</dbReference>
<dbReference type="SUPFAM" id="SSF57603">
    <property type="entry name" value="FnI-like domain"/>
    <property type="match status" value="1"/>
</dbReference>
<dbReference type="InterPro" id="IPR012337">
    <property type="entry name" value="RNaseH-like_sf"/>
</dbReference>
<dbReference type="Gene3D" id="2.10.25.10">
    <property type="entry name" value="Laminin"/>
    <property type="match status" value="6"/>
</dbReference>
<evidence type="ECO:0000256" key="8">
    <source>
        <dbReference type="SAM" id="SignalP"/>
    </source>
</evidence>
<keyword evidence="4 6" id="KW-1015">Disulfide bond</keyword>
<evidence type="ECO:0000256" key="7">
    <source>
        <dbReference type="SAM" id="MobiDB-lite"/>
    </source>
</evidence>
<dbReference type="PROSITE" id="PS51233">
    <property type="entry name" value="VWFD"/>
    <property type="match status" value="3"/>
</dbReference>
<dbReference type="PANTHER" id="PTHR11339">
    <property type="entry name" value="EXTRACELLULAR MATRIX GLYCOPROTEIN RELATED"/>
    <property type="match status" value="1"/>
</dbReference>
<feature type="chain" id="PRO_5041393407" evidence="8">
    <location>
        <begin position="22"/>
        <end position="1979"/>
    </location>
</feature>
<feature type="domain" description="VWFD" evidence="12">
    <location>
        <begin position="535"/>
        <end position="709"/>
    </location>
</feature>
<dbReference type="Pfam" id="PF00094">
    <property type="entry name" value="VWD"/>
    <property type="match status" value="3"/>
</dbReference>
<dbReference type="Pfam" id="PF00090">
    <property type="entry name" value="TSP_1"/>
    <property type="match status" value="4"/>
</dbReference>
<keyword evidence="5" id="KW-0325">Glycoprotein</keyword>
<evidence type="ECO:0000259" key="10">
    <source>
        <dbReference type="PROSITE" id="PS50026"/>
    </source>
</evidence>
<evidence type="ECO:0000256" key="4">
    <source>
        <dbReference type="ARBA" id="ARBA00023157"/>
    </source>
</evidence>
<gene>
    <name evidence="13" type="ORF">OCTVUL_1B029371</name>
</gene>
<dbReference type="PROSITE" id="PS50092">
    <property type="entry name" value="TSP1"/>
    <property type="match status" value="4"/>
</dbReference>
<evidence type="ECO:0000259" key="9">
    <source>
        <dbReference type="PROSITE" id="PS01225"/>
    </source>
</evidence>
<dbReference type="CDD" id="cd19941">
    <property type="entry name" value="TIL"/>
    <property type="match status" value="5"/>
</dbReference>
<dbReference type="InterPro" id="IPR014853">
    <property type="entry name" value="VWF/SSPO/ZAN-like_Cys-rich_dom"/>
</dbReference>
<dbReference type="GO" id="GO:0031012">
    <property type="term" value="C:extracellular matrix"/>
    <property type="evidence" value="ECO:0007669"/>
    <property type="project" value="TreeGrafter"/>
</dbReference>
<dbReference type="InterPro" id="IPR006207">
    <property type="entry name" value="Cys_knot_C"/>
</dbReference>
<dbReference type="InterPro" id="IPR036383">
    <property type="entry name" value="TSP1_rpt_sf"/>
</dbReference>
<dbReference type="SMART" id="SM00209">
    <property type="entry name" value="TSP1"/>
    <property type="match status" value="4"/>
</dbReference>
<comment type="caution">
    <text evidence="6">Lacks conserved residue(s) required for the propagation of feature annotation.</text>
</comment>
<dbReference type="InterPro" id="IPR002919">
    <property type="entry name" value="TIL_dom"/>
</dbReference>
<evidence type="ECO:0000259" key="12">
    <source>
        <dbReference type="PROSITE" id="PS51233"/>
    </source>
</evidence>
<dbReference type="PROSITE" id="PS50184">
    <property type="entry name" value="VWFC_2"/>
    <property type="match status" value="1"/>
</dbReference>
<feature type="domain" description="CTCK" evidence="9">
    <location>
        <begin position="1732"/>
        <end position="1813"/>
    </location>
</feature>
<dbReference type="SMART" id="SM00216">
    <property type="entry name" value="VWD"/>
    <property type="match status" value="3"/>
</dbReference>
<proteinExistence type="predicted"/>
<dbReference type="SUPFAM" id="SSF82895">
    <property type="entry name" value="TSP-1 type 1 repeat"/>
    <property type="match status" value="3"/>
</dbReference>
<dbReference type="Pfam" id="PF01826">
    <property type="entry name" value="TIL"/>
    <property type="match status" value="4"/>
</dbReference>
<dbReference type="FunFam" id="2.20.100.10:FF:000001">
    <property type="entry name" value="semaphorin-5A isoform X1"/>
    <property type="match status" value="1"/>
</dbReference>
<feature type="region of interest" description="Disordered" evidence="7">
    <location>
        <begin position="1959"/>
        <end position="1979"/>
    </location>
</feature>
<feature type="signal peptide" evidence="8">
    <location>
        <begin position="1"/>
        <end position="21"/>
    </location>
</feature>
<dbReference type="PROSITE" id="PS00022">
    <property type="entry name" value="EGF_1"/>
    <property type="match status" value="1"/>
</dbReference>
<feature type="domain" description="VWFD" evidence="12">
    <location>
        <begin position="186"/>
        <end position="355"/>
    </location>
</feature>
<dbReference type="Gene3D" id="3.30.420.10">
    <property type="entry name" value="Ribonuclease H-like superfamily/Ribonuclease H"/>
    <property type="match status" value="1"/>
</dbReference>
<dbReference type="SMART" id="SM00832">
    <property type="entry name" value="C8"/>
    <property type="match status" value="2"/>
</dbReference>
<dbReference type="Gene3D" id="2.10.70.10">
    <property type="entry name" value="Complement Module, domain 1"/>
    <property type="match status" value="1"/>
</dbReference>
<evidence type="ECO:0000313" key="13">
    <source>
        <dbReference type="EMBL" id="CAI9718653.1"/>
    </source>
</evidence>
<evidence type="ECO:0000256" key="1">
    <source>
        <dbReference type="ARBA" id="ARBA00022729"/>
    </source>
</evidence>
<dbReference type="InterPro" id="IPR050780">
    <property type="entry name" value="Mucin_vWF_Thrombospondin_sf"/>
</dbReference>
<evidence type="ECO:0000259" key="11">
    <source>
        <dbReference type="PROSITE" id="PS50184"/>
    </source>
</evidence>
<feature type="domain" description="VWFD" evidence="12">
    <location>
        <begin position="1002"/>
        <end position="1172"/>
    </location>
</feature>
<feature type="disulfide bond" evidence="6">
    <location>
        <begin position="104"/>
        <end position="113"/>
    </location>
</feature>
<evidence type="ECO:0000256" key="5">
    <source>
        <dbReference type="ARBA" id="ARBA00023180"/>
    </source>
</evidence>
<dbReference type="GO" id="GO:0007399">
    <property type="term" value="P:nervous system development"/>
    <property type="evidence" value="ECO:0007669"/>
    <property type="project" value="UniProtKB-ARBA"/>
</dbReference>
<evidence type="ECO:0000256" key="6">
    <source>
        <dbReference type="PROSITE-ProRule" id="PRU00076"/>
    </source>
</evidence>
<dbReference type="InterPro" id="IPR000884">
    <property type="entry name" value="TSP1_rpt"/>
</dbReference>
<accession>A0AA36AM52</accession>
<dbReference type="GO" id="GO:0003676">
    <property type="term" value="F:nucleic acid binding"/>
    <property type="evidence" value="ECO:0007669"/>
    <property type="project" value="InterPro"/>
</dbReference>
<dbReference type="InterPro" id="IPR001846">
    <property type="entry name" value="VWF_type-D"/>
</dbReference>
<dbReference type="SUPFAM" id="SSF53098">
    <property type="entry name" value="Ribonuclease H-like"/>
    <property type="match status" value="1"/>
</dbReference>
<dbReference type="InterPro" id="IPR036084">
    <property type="entry name" value="Ser_inhib-like_sf"/>
</dbReference>
<keyword evidence="1 8" id="KW-0732">Signal</keyword>
<evidence type="ECO:0000256" key="3">
    <source>
        <dbReference type="ARBA" id="ARBA00022837"/>
    </source>
</evidence>
<dbReference type="InterPro" id="IPR036397">
    <property type="entry name" value="RNaseH_sf"/>
</dbReference>